<proteinExistence type="predicted"/>
<evidence type="ECO:0000256" key="1">
    <source>
        <dbReference type="SAM" id="MobiDB-lite"/>
    </source>
</evidence>
<comment type="caution">
    <text evidence="2">The sequence shown here is derived from an EMBL/GenBank/DDBJ whole genome shotgun (WGS) entry which is preliminary data.</text>
</comment>
<dbReference type="EMBL" id="JAWWNJ010000054">
    <property type="protein sequence ID" value="KAK7015300.1"/>
    <property type="molecule type" value="Genomic_DNA"/>
</dbReference>
<evidence type="ECO:0000313" key="3">
    <source>
        <dbReference type="Proteomes" id="UP001362999"/>
    </source>
</evidence>
<sequence length="248" mass="27082">MLFCESGGKFWEKASVLGCVTSCHLSCTMLRMYASTRTLLAGARPHARIPLGLTQNNRLHLSIDICRSCVIAPLGWAGKTVEKAEKQTELGFYAAQNIEQHPPPSQPLLYSFPPCPPSPEEEFPPSVPLPSPTHLRNVINMPHGSLPSQQNPLRPQRRLPTAPPAPQSMRTAIQPMGRFEPGSKPAPFLDDSVFDKTGRIGGIDEEGEAIGVWRPSGHFPHAKQYGGTRVLTVVVRPPMSNSSYSSEA</sequence>
<organism evidence="2 3">
    <name type="scientific">Favolaschia claudopus</name>
    <dbReference type="NCBI Taxonomy" id="2862362"/>
    <lineage>
        <taxon>Eukaryota</taxon>
        <taxon>Fungi</taxon>
        <taxon>Dikarya</taxon>
        <taxon>Basidiomycota</taxon>
        <taxon>Agaricomycotina</taxon>
        <taxon>Agaricomycetes</taxon>
        <taxon>Agaricomycetidae</taxon>
        <taxon>Agaricales</taxon>
        <taxon>Marasmiineae</taxon>
        <taxon>Mycenaceae</taxon>
        <taxon>Favolaschia</taxon>
    </lineage>
</organism>
<feature type="region of interest" description="Disordered" evidence="1">
    <location>
        <begin position="142"/>
        <end position="167"/>
    </location>
</feature>
<dbReference type="Proteomes" id="UP001362999">
    <property type="component" value="Unassembled WGS sequence"/>
</dbReference>
<keyword evidence="3" id="KW-1185">Reference proteome</keyword>
<protein>
    <submittedName>
        <fullName evidence="2">Uncharacterized protein</fullName>
    </submittedName>
</protein>
<reference evidence="2 3" key="1">
    <citation type="journal article" date="2024" name="J Genomics">
        <title>Draft genome sequencing and assembly of Favolaschia claudopus CIRM-BRFM 2984 isolated from oak limbs.</title>
        <authorList>
            <person name="Navarro D."/>
            <person name="Drula E."/>
            <person name="Chaduli D."/>
            <person name="Cazenave R."/>
            <person name="Ahrendt S."/>
            <person name="Wang J."/>
            <person name="Lipzen A."/>
            <person name="Daum C."/>
            <person name="Barry K."/>
            <person name="Grigoriev I.V."/>
            <person name="Favel A."/>
            <person name="Rosso M.N."/>
            <person name="Martin F."/>
        </authorList>
    </citation>
    <scope>NUCLEOTIDE SEQUENCE [LARGE SCALE GENOMIC DNA]</scope>
    <source>
        <strain evidence="2 3">CIRM-BRFM 2984</strain>
    </source>
</reference>
<dbReference type="AlphaFoldDB" id="A0AAW0APL1"/>
<feature type="region of interest" description="Disordered" evidence="1">
    <location>
        <begin position="103"/>
        <end position="127"/>
    </location>
</feature>
<evidence type="ECO:0000313" key="2">
    <source>
        <dbReference type="EMBL" id="KAK7015300.1"/>
    </source>
</evidence>
<name>A0AAW0APL1_9AGAR</name>
<gene>
    <name evidence="2" type="ORF">R3P38DRAFT_2786819</name>
</gene>
<accession>A0AAW0APL1</accession>